<evidence type="ECO:0000256" key="1">
    <source>
        <dbReference type="SAM" id="Phobius"/>
    </source>
</evidence>
<comment type="caution">
    <text evidence="2">The sequence shown here is derived from an EMBL/GenBank/DDBJ whole genome shotgun (WGS) entry which is preliminary data.</text>
</comment>
<accession>A0AAV8G6X9</accession>
<sequence>MSAGAFANWIHSPFDKRKGSELHNFSSRCKSSFGPNQHHWLRPRQESSLSRVSVAADYPDSLPESTDHFTKHGYHPLEEYKEPRRKRDLFLPDVELAKTIVETNHKAVLVFAGWLHCQPHGHSLWSEFEYRIDDHGAILFELPDEGLLHNLHAPYFHVRVLIGMDSPFYSEKGTLIGGLNDDYIHDKVKPAFLEDDLEEEYYYELLDRVEEVTSFLMERGMPETLQQTHPLHFVKCLEKVVNTRTGDKRAWPSNVLSIVGTLESCKKEDYLWRNLFHPIDYDDDHDHKQDDVGYESDWSDGEAFSYSLTKEARSRKSTLYKLKIGTMELYSVYGKQTEVHHRLPFHEVEPDYVGCSAREIIERLNEYGTNYLVALRALCRKKKGLIVDKAEIIGVDSLGFDVRTFLGMEMKALRFSFNSRVCILLLYHNLYILFVVLTFLFHHRSSARDNPTK</sequence>
<gene>
    <name evidence="2" type="ORF">LUZ62_050094</name>
</gene>
<keyword evidence="3" id="KW-1185">Reference proteome</keyword>
<dbReference type="Proteomes" id="UP001140206">
    <property type="component" value="Chromosome 2"/>
</dbReference>
<dbReference type="PANTHER" id="PTHR13343:SF18">
    <property type="entry name" value="PENTATRICOPEPTIDE REPEAT (PPR) SUPERFAMILY PROTEIN"/>
    <property type="match status" value="1"/>
</dbReference>
<organism evidence="2 3">
    <name type="scientific">Rhynchospora pubera</name>
    <dbReference type="NCBI Taxonomy" id="906938"/>
    <lineage>
        <taxon>Eukaryota</taxon>
        <taxon>Viridiplantae</taxon>
        <taxon>Streptophyta</taxon>
        <taxon>Embryophyta</taxon>
        <taxon>Tracheophyta</taxon>
        <taxon>Spermatophyta</taxon>
        <taxon>Magnoliopsida</taxon>
        <taxon>Liliopsida</taxon>
        <taxon>Poales</taxon>
        <taxon>Cyperaceae</taxon>
        <taxon>Cyperoideae</taxon>
        <taxon>Rhynchosporeae</taxon>
        <taxon>Rhynchospora</taxon>
    </lineage>
</organism>
<feature type="transmembrane region" description="Helical" evidence="1">
    <location>
        <begin position="423"/>
        <end position="441"/>
    </location>
</feature>
<name>A0AAV8G6X9_9POAL</name>
<dbReference type="InterPro" id="IPR037119">
    <property type="entry name" value="Haem_oxidase_HugZ-like_sf"/>
</dbReference>
<keyword evidence="1" id="KW-1133">Transmembrane helix</keyword>
<evidence type="ECO:0000313" key="3">
    <source>
        <dbReference type="Proteomes" id="UP001140206"/>
    </source>
</evidence>
<keyword evidence="1" id="KW-0472">Membrane</keyword>
<evidence type="ECO:0000313" key="2">
    <source>
        <dbReference type="EMBL" id="KAJ4798848.1"/>
    </source>
</evidence>
<dbReference type="AlphaFoldDB" id="A0AAV8G6X9"/>
<reference evidence="2" key="1">
    <citation type="submission" date="2022-08" db="EMBL/GenBank/DDBJ databases">
        <authorList>
            <person name="Marques A."/>
        </authorList>
    </citation>
    <scope>NUCLEOTIDE SEQUENCE</scope>
    <source>
        <strain evidence="2">RhyPub2mFocal</strain>
        <tissue evidence="2">Leaves</tissue>
    </source>
</reference>
<proteinExistence type="predicted"/>
<dbReference type="EMBL" id="JAMFTS010000002">
    <property type="protein sequence ID" value="KAJ4798848.1"/>
    <property type="molecule type" value="Genomic_DNA"/>
</dbReference>
<dbReference type="Gene3D" id="3.20.180.10">
    <property type="entry name" value="PNP-oxidase-like"/>
    <property type="match status" value="1"/>
</dbReference>
<dbReference type="PANTHER" id="PTHR13343">
    <property type="entry name" value="CREG1 PROTEIN"/>
    <property type="match status" value="1"/>
</dbReference>
<keyword evidence="1" id="KW-0812">Transmembrane</keyword>
<protein>
    <submittedName>
        <fullName evidence="2">Pentatricopeptide repeat (PPR) superfamily protein</fullName>
    </submittedName>
</protein>